<protein>
    <submittedName>
        <fullName evidence="2">Uncharacterized protein</fullName>
    </submittedName>
</protein>
<organism evidence="2 3">
    <name type="scientific">Paraburkholderia humisilvae</name>
    <dbReference type="NCBI Taxonomy" id="627669"/>
    <lineage>
        <taxon>Bacteria</taxon>
        <taxon>Pseudomonadati</taxon>
        <taxon>Pseudomonadota</taxon>
        <taxon>Betaproteobacteria</taxon>
        <taxon>Burkholderiales</taxon>
        <taxon>Burkholderiaceae</taxon>
        <taxon>Paraburkholderia</taxon>
    </lineage>
</organism>
<feature type="compositionally biased region" description="Low complexity" evidence="1">
    <location>
        <begin position="22"/>
        <end position="41"/>
    </location>
</feature>
<feature type="region of interest" description="Disordered" evidence="1">
    <location>
        <begin position="87"/>
        <end position="113"/>
    </location>
</feature>
<evidence type="ECO:0000256" key="1">
    <source>
        <dbReference type="SAM" id="MobiDB-lite"/>
    </source>
</evidence>
<feature type="region of interest" description="Disordered" evidence="1">
    <location>
        <begin position="538"/>
        <end position="609"/>
    </location>
</feature>
<sequence>MPSSPSTIWPTSAPPPARSNVPSNASDTSATPPATSPTTQTINPLTSGLRREPDQSQSPNSQTPALLPQPSLSAAFALPGASIPNQRMEEKADSAKGNDAQKAKSVREGASKYYHHKDQEDYGYLSFKDSSTQHQGDRGQDIKAYNSLIKIKNLNTVIPKINTDRHAPEDVIANGYWIEHIDAVLEFKPCEVLLSSKTPYQKDQVSITDIFEILRKLDKSGIERTLEDVKTITDNIGKISDILGELSIVLTENGGFRLIDFGIASNEVNSLRRKGGGGDYKKTTKVIEELRRLCQDHLAQVSEQAPSAHAQGFLDRRDRVVETGEGQMKSGDPKRLSASIIDSNQSREATTLDSKPIGGGANVKESNKIERKEVIDRLRSLHKQNYWGESLDKSRLKKLPMNQLKNMLGREKSLHNDILQKIFNDREKSRIKNDLHLLLSKFNSLPGDIDKFSLDELKILYDDIEHLENWPDAGSRIKATLMTVYGVQTDSFSRLEAEHRAQQTREKADKDAKKAKIAAEFKGMAADSAEWDARRARKKAAGRLEDEQRSSWQAGQDAMRNARRAEQAALNSSDNYGGGYPLRGGGEAYRFRPNGKPWQSKARTEHLME</sequence>
<dbReference type="EMBL" id="CADIKH010000174">
    <property type="protein sequence ID" value="CAB3774801.1"/>
    <property type="molecule type" value="Genomic_DNA"/>
</dbReference>
<dbReference type="RefSeq" id="WP_175233271.1">
    <property type="nucleotide sequence ID" value="NZ_CADIKH010000174.1"/>
</dbReference>
<feature type="compositionally biased region" description="Polar residues" evidence="1">
    <location>
        <begin position="1"/>
        <end position="10"/>
    </location>
</feature>
<proteinExistence type="predicted"/>
<keyword evidence="3" id="KW-1185">Reference proteome</keyword>
<name>A0A6J5FAG0_9BURK</name>
<dbReference type="Proteomes" id="UP000494363">
    <property type="component" value="Unassembled WGS sequence"/>
</dbReference>
<reference evidence="2 3" key="1">
    <citation type="submission" date="2020-04" db="EMBL/GenBank/DDBJ databases">
        <authorList>
            <person name="De Canck E."/>
        </authorList>
    </citation>
    <scope>NUCLEOTIDE SEQUENCE [LARGE SCALE GENOMIC DNA]</scope>
    <source>
        <strain evidence="2 3">LMG 29542</strain>
    </source>
</reference>
<evidence type="ECO:0000313" key="3">
    <source>
        <dbReference type="Proteomes" id="UP000494363"/>
    </source>
</evidence>
<feature type="compositionally biased region" description="Gly residues" evidence="1">
    <location>
        <begin position="576"/>
        <end position="587"/>
    </location>
</feature>
<feature type="compositionally biased region" description="Polar residues" evidence="1">
    <location>
        <begin position="55"/>
        <end position="64"/>
    </location>
</feature>
<dbReference type="AlphaFoldDB" id="A0A6J5FAG0"/>
<evidence type="ECO:0000313" key="2">
    <source>
        <dbReference type="EMBL" id="CAB3774801.1"/>
    </source>
</evidence>
<feature type="region of interest" description="Disordered" evidence="1">
    <location>
        <begin position="1"/>
        <end position="71"/>
    </location>
</feature>
<gene>
    <name evidence="2" type="ORF">LMG29542_08183</name>
</gene>
<accession>A0A6J5FAG0</accession>